<evidence type="ECO:0008006" key="2">
    <source>
        <dbReference type="Google" id="ProtNLM"/>
    </source>
</evidence>
<name>A0A3B1BC27_9ZZZZ</name>
<accession>A0A3B1BC27</accession>
<dbReference type="NCBIfam" id="TIGR02384">
    <property type="entry name" value="RelB_DinJ"/>
    <property type="match status" value="1"/>
</dbReference>
<evidence type="ECO:0000313" key="1">
    <source>
        <dbReference type="EMBL" id="VAX09553.1"/>
    </source>
</evidence>
<organism evidence="1">
    <name type="scientific">hydrothermal vent metagenome</name>
    <dbReference type="NCBI Taxonomy" id="652676"/>
    <lineage>
        <taxon>unclassified sequences</taxon>
        <taxon>metagenomes</taxon>
        <taxon>ecological metagenomes</taxon>
    </lineage>
</organism>
<sequence>MATKVQTSIRLDADKFNEARAILAQLGMNFTEAVNIFTSMVVAKHGLPFDVTLPSATTRTVLQDIRAGKNLETIQLEELQHKTLHSQ</sequence>
<dbReference type="Pfam" id="PF04221">
    <property type="entry name" value="RelB"/>
    <property type="match status" value="1"/>
</dbReference>
<dbReference type="InterPro" id="IPR007337">
    <property type="entry name" value="RelB/DinJ"/>
</dbReference>
<reference evidence="1" key="1">
    <citation type="submission" date="2018-06" db="EMBL/GenBank/DDBJ databases">
        <authorList>
            <person name="Zhirakovskaya E."/>
        </authorList>
    </citation>
    <scope>NUCLEOTIDE SEQUENCE</scope>
</reference>
<dbReference type="Gene3D" id="1.10.1220.10">
    <property type="entry name" value="Met repressor-like"/>
    <property type="match status" value="1"/>
</dbReference>
<protein>
    <recommendedName>
        <fullName evidence="2">DNA-damage-inducible protein J</fullName>
    </recommendedName>
</protein>
<gene>
    <name evidence="1" type="ORF">MNBD_GAMMA26-341</name>
</gene>
<proteinExistence type="predicted"/>
<dbReference type="EMBL" id="UOFX01000053">
    <property type="protein sequence ID" value="VAX09553.1"/>
    <property type="molecule type" value="Genomic_DNA"/>
</dbReference>
<dbReference type="GO" id="GO:0006355">
    <property type="term" value="P:regulation of DNA-templated transcription"/>
    <property type="evidence" value="ECO:0007669"/>
    <property type="project" value="InterPro"/>
</dbReference>
<dbReference type="AlphaFoldDB" id="A0A3B1BC27"/>
<dbReference type="InterPro" id="IPR013321">
    <property type="entry name" value="Arc_rbn_hlx_hlx"/>
</dbReference>